<proteinExistence type="predicted"/>
<dbReference type="Proteomes" id="UP000746747">
    <property type="component" value="Unassembled WGS sequence"/>
</dbReference>
<gene>
    <name evidence="1" type="ORF">CJOHNSTONI_LOCUS7493</name>
</gene>
<dbReference type="EMBL" id="CAKAEH010001576">
    <property type="protein sequence ID" value="CAG9537713.1"/>
    <property type="molecule type" value="Genomic_DNA"/>
</dbReference>
<dbReference type="AlphaFoldDB" id="A0A8J2M225"/>
<accession>A0A8J2M225</accession>
<evidence type="ECO:0000313" key="1">
    <source>
        <dbReference type="EMBL" id="CAG9537713.1"/>
    </source>
</evidence>
<reference evidence="1" key="1">
    <citation type="submission" date="2021-09" db="EMBL/GenBank/DDBJ databases">
        <authorList>
            <consortium name="Pathogen Informatics"/>
        </authorList>
    </citation>
    <scope>NUCLEOTIDE SEQUENCE</scope>
</reference>
<comment type="caution">
    <text evidence="1">The sequence shown here is derived from an EMBL/GenBank/DDBJ whole genome shotgun (WGS) entry which is preliminary data.</text>
</comment>
<sequence length="192" mass="22023">MSNANSFSVSTSISEEACLGYFWSFLALVQRKLGHKNPIKAEKAGDGNTLESFVSTICNMRNFRSSSNRIYRALWYEIIWNDETIRIIRYKVKSKSWLNAKNLYTANWRERLDGGPDYGVCGMRVYMSAGRRVSIGVGGSVVQWQSRLSVCLWEMCPGQPITNVFKTFIWIYFYIVANVSAKSEVRVIRIDL</sequence>
<name>A0A8J2M225_9BILA</name>
<keyword evidence="2" id="KW-1185">Reference proteome</keyword>
<evidence type="ECO:0000313" key="2">
    <source>
        <dbReference type="Proteomes" id="UP000746747"/>
    </source>
</evidence>
<protein>
    <submittedName>
        <fullName evidence="1">Uncharacterized protein</fullName>
    </submittedName>
</protein>
<organism evidence="1 2">
    <name type="scientific">Cercopithifilaria johnstoni</name>
    <dbReference type="NCBI Taxonomy" id="2874296"/>
    <lineage>
        <taxon>Eukaryota</taxon>
        <taxon>Metazoa</taxon>
        <taxon>Ecdysozoa</taxon>
        <taxon>Nematoda</taxon>
        <taxon>Chromadorea</taxon>
        <taxon>Rhabditida</taxon>
        <taxon>Spirurina</taxon>
        <taxon>Spiruromorpha</taxon>
        <taxon>Filarioidea</taxon>
        <taxon>Onchocercidae</taxon>
        <taxon>Cercopithifilaria</taxon>
    </lineage>
</organism>